<dbReference type="AlphaFoldDB" id="A0A0G4F3K0"/>
<sequence>MRGDALINSLRADIMRKMKWIGGNSYRRIADILQDMNELSRLIENEGSQGKSLFPDALAEDKEGHAAKRFALKEGVLTQEFVLKRMKRLSNSVWVVDMEQFLRDLLRLPQVAEVWDFGPPSPQHNPEGIWRRDDFDGDEMKSIFNGDACRTYPLLCGGPQREWSRDRLIKKYQEALDRGERTEDETDVGEESENEEGEEEEEEIEDGLDRGGVNDGASDCASDDEAADLAAHFHTRKNRAREDERVQAIPRDSLKEMWVWFGTSNDDATLSNPLQKGATKCLQWELMLLNLHGRLRWSFMALYCSVALPQLKDLPGGLQAGIDALLDDLMSFFQRLAKGIPMATIWGDRMV</sequence>
<proteinExistence type="predicted"/>
<evidence type="ECO:0000313" key="2">
    <source>
        <dbReference type="EMBL" id="CEM06492.1"/>
    </source>
</evidence>
<accession>A0A0G4F3K0</accession>
<feature type="region of interest" description="Disordered" evidence="1">
    <location>
        <begin position="175"/>
        <end position="221"/>
    </location>
</feature>
<reference evidence="2" key="1">
    <citation type="submission" date="2014-11" db="EMBL/GenBank/DDBJ databases">
        <authorList>
            <person name="Otto D Thomas"/>
            <person name="Naeem Raeece"/>
        </authorList>
    </citation>
    <scope>NUCLEOTIDE SEQUENCE</scope>
</reference>
<gene>
    <name evidence="2" type="ORF">Cvel_14925</name>
</gene>
<organism evidence="2">
    <name type="scientific">Chromera velia CCMP2878</name>
    <dbReference type="NCBI Taxonomy" id="1169474"/>
    <lineage>
        <taxon>Eukaryota</taxon>
        <taxon>Sar</taxon>
        <taxon>Alveolata</taxon>
        <taxon>Colpodellida</taxon>
        <taxon>Chromeraceae</taxon>
        <taxon>Chromera</taxon>
    </lineage>
</organism>
<evidence type="ECO:0000256" key="1">
    <source>
        <dbReference type="SAM" id="MobiDB-lite"/>
    </source>
</evidence>
<dbReference type="EMBL" id="CDMZ01000090">
    <property type="protein sequence ID" value="CEM06492.1"/>
    <property type="molecule type" value="Genomic_DNA"/>
</dbReference>
<feature type="compositionally biased region" description="Acidic residues" evidence="1">
    <location>
        <begin position="182"/>
        <end position="206"/>
    </location>
</feature>
<protein>
    <submittedName>
        <fullName evidence="2">Uncharacterized protein</fullName>
    </submittedName>
</protein>
<feature type="non-terminal residue" evidence="2">
    <location>
        <position position="351"/>
    </location>
</feature>
<name>A0A0G4F3K0_9ALVE</name>